<comment type="caution">
    <text evidence="1">The sequence shown here is derived from an EMBL/GenBank/DDBJ whole genome shotgun (WGS) entry which is preliminary data.</text>
</comment>
<proteinExistence type="predicted"/>
<evidence type="ECO:0000313" key="2">
    <source>
        <dbReference type="Proteomes" id="UP000800039"/>
    </source>
</evidence>
<dbReference type="EMBL" id="ML976621">
    <property type="protein sequence ID" value="KAF1840011.1"/>
    <property type="molecule type" value="Genomic_DNA"/>
</dbReference>
<dbReference type="AlphaFoldDB" id="A0A9P4G6U8"/>
<protein>
    <submittedName>
        <fullName evidence="1">Uncharacterized protein</fullName>
    </submittedName>
</protein>
<keyword evidence="2" id="KW-1185">Reference proteome</keyword>
<evidence type="ECO:0000313" key="1">
    <source>
        <dbReference type="EMBL" id="KAF1840011.1"/>
    </source>
</evidence>
<dbReference type="GeneID" id="63844535"/>
<reference evidence="1" key="1">
    <citation type="submission" date="2020-01" db="EMBL/GenBank/DDBJ databases">
        <authorList>
            <consortium name="DOE Joint Genome Institute"/>
            <person name="Haridas S."/>
            <person name="Albert R."/>
            <person name="Binder M."/>
            <person name="Bloem J."/>
            <person name="Labutti K."/>
            <person name="Salamov A."/>
            <person name="Andreopoulos B."/>
            <person name="Baker S.E."/>
            <person name="Barry K."/>
            <person name="Bills G."/>
            <person name="Bluhm B.H."/>
            <person name="Cannon C."/>
            <person name="Castanera R."/>
            <person name="Culley D.E."/>
            <person name="Daum C."/>
            <person name="Ezra D."/>
            <person name="Gonzalez J.B."/>
            <person name="Henrissat B."/>
            <person name="Kuo A."/>
            <person name="Liang C."/>
            <person name="Lipzen A."/>
            <person name="Lutzoni F."/>
            <person name="Magnuson J."/>
            <person name="Mondo S."/>
            <person name="Nolan M."/>
            <person name="Ohm R."/>
            <person name="Pangilinan J."/>
            <person name="Park H.-J."/>
            <person name="Ramirez L."/>
            <person name="Alfaro M."/>
            <person name="Sun H."/>
            <person name="Tritt A."/>
            <person name="Yoshinaga Y."/>
            <person name="Zwiers L.-H."/>
            <person name="Turgeon B.G."/>
            <person name="Goodwin S.B."/>
            <person name="Spatafora J.W."/>
            <person name="Crous P.W."/>
            <person name="Grigoriev I.V."/>
        </authorList>
    </citation>
    <scope>NUCLEOTIDE SEQUENCE</scope>
    <source>
        <strain evidence="1">CBS 394.84</strain>
    </source>
</reference>
<sequence length="129" mass="14634">MRWESILQPSPCECLFEICACLCAFATNLGVHGRKAKGWPLDLAAWNDIACIMMIGKSCVPAGLFLENPDGPSVILLTPGRRCAWYTTFFWSFFFINWEFGEHKKCHSLMGYFWESLLQVEASSLLVSE</sequence>
<organism evidence="1 2">
    <name type="scientific">Cucurbitaria berberidis CBS 394.84</name>
    <dbReference type="NCBI Taxonomy" id="1168544"/>
    <lineage>
        <taxon>Eukaryota</taxon>
        <taxon>Fungi</taxon>
        <taxon>Dikarya</taxon>
        <taxon>Ascomycota</taxon>
        <taxon>Pezizomycotina</taxon>
        <taxon>Dothideomycetes</taxon>
        <taxon>Pleosporomycetidae</taxon>
        <taxon>Pleosporales</taxon>
        <taxon>Pleosporineae</taxon>
        <taxon>Cucurbitariaceae</taxon>
        <taxon>Cucurbitaria</taxon>
    </lineage>
</organism>
<name>A0A9P4G6U8_9PLEO</name>
<dbReference type="RefSeq" id="XP_040782574.1">
    <property type="nucleotide sequence ID" value="XM_040927282.1"/>
</dbReference>
<accession>A0A9P4G6U8</accession>
<dbReference type="Proteomes" id="UP000800039">
    <property type="component" value="Unassembled WGS sequence"/>
</dbReference>
<gene>
    <name evidence="1" type="ORF">K460DRAFT_215149</name>
</gene>